<feature type="region of interest" description="Disordered" evidence="1">
    <location>
        <begin position="55"/>
        <end position="87"/>
    </location>
</feature>
<evidence type="ECO:0000313" key="3">
    <source>
        <dbReference type="EMBL" id="KAF5541967.1"/>
    </source>
</evidence>
<dbReference type="AlphaFoldDB" id="A0A8H5IS94"/>
<dbReference type="InterPro" id="IPR027417">
    <property type="entry name" value="P-loop_NTPase"/>
</dbReference>
<feature type="domain" description="NACHT-NTPase sigma" evidence="2">
    <location>
        <begin position="12"/>
        <end position="49"/>
    </location>
</feature>
<dbReference type="Pfam" id="PF17106">
    <property type="entry name" value="NACHT_sigma"/>
    <property type="match status" value="1"/>
</dbReference>
<dbReference type="InterPro" id="IPR011990">
    <property type="entry name" value="TPR-like_helical_dom_sf"/>
</dbReference>
<dbReference type="SUPFAM" id="SSF48452">
    <property type="entry name" value="TPR-like"/>
    <property type="match status" value="1"/>
</dbReference>
<dbReference type="EMBL" id="JAAOAQ010000553">
    <property type="protein sequence ID" value="KAF5541967.1"/>
    <property type="molecule type" value="Genomic_DNA"/>
</dbReference>
<comment type="caution">
    <text evidence="3">The sequence shown here is derived from an EMBL/GenBank/DDBJ whole genome shotgun (WGS) entry which is preliminary data.</text>
</comment>
<dbReference type="OrthoDB" id="1577640at2759"/>
<dbReference type="InterPro" id="IPR031353">
    <property type="entry name" value="NACHT_sigma"/>
</dbReference>
<evidence type="ECO:0000259" key="2">
    <source>
        <dbReference type="Pfam" id="PF17106"/>
    </source>
</evidence>
<evidence type="ECO:0000313" key="4">
    <source>
        <dbReference type="Proteomes" id="UP000582016"/>
    </source>
</evidence>
<protein>
    <submittedName>
        <fullName evidence="3">Tetratricopeptide-like helical</fullName>
    </submittedName>
</protein>
<sequence length="1128" mass="129400">MEHAMASYQELSFSNFGSADQSNAPGGIINNSSGPGNHLTGSVFHGNVYLSTEGGIPRQLNPPVDNDGETFVNGSYSQKRRRDGSESRHYLVEKPSLCCHHQHQPIIHDALQQFIVIDDKVQTRHKVFHGLPGSGKTQACVKFINDIQIEQPGRWSRLLWLNAESPRALFGSLQAMHENFEMRRRQAMDSLDIGQKAEIIAVDVSNWLSGQEQPWLMILDHLTFYDAVEAGDGLGPECMKRMLRDLFKATNGRIIITSRHSLNQCLSSQEEPSSVRHMNQETALQLVKAYFPNRSLGPSEVRAARELCKLVDHLPLAISLACNPIKNEKISVDSYVQQWQDVFKKEPHNRTPPDSQLRPTDLLNMLACLNGSHVSEAIFSRAWQGSPDEDECTRNRQDFNSSRMPKWLGFVKYLFKGSSSQSEVPETHQIGLKFLVRRPGEAQWQGSVAQWCLRQALSVLEDVSFLEFTDDPVECSIKVSSFVQAWIRWHHVAQESLDQRDLRQSWRQAAWHLARSMSKVNWMESRESTVFWNFQQQAALHIQQLQRVSDSLDLSREPTCRSREPTAWVKHVLSLPGAIETTYLFADALSLHGFPALALQMWEAYTSLVKPTRHSADELIQYLVHAETLEQCGKHQQSLEVRELCWENVQKLQVQDPATGGIIAQDSTRLRVLRLVVQRDIADSHWKLGSKGKSSRLAKAVLCELEQVHIPSEEHGNNYLRTLMIVTQLARVRCLVRHEHGHDEASALITRVLAYTRECVEEMPRTKRLHPQALSLEAEIMSARGQYLEARDRTREVLEKWQQLDPDIRRLETMIAMMAYANSLSRLGRHEESLQLRKKIEQQLYRDDCTVPQSDEFIVDSRQNLAKCYMASAEMLYDRERRKYEPKGLVRIALAVKTIQHVLEVRQASKIWGHIHTDTLATLALLIKYERKAKSLGSDCGIERWTADTALNASRLLFEDAGHVTDTWLMVLIEDCLVDDPEKRLAQLEMLRKTRPEIETPEHRKVEVLIRREIATAHMKVLYQYKSREKRQRKTDPRFMAAAKALETVWKEHIELLGPENTVTLASLRCAIEAYSALKDYRYLDLQAELHGHVRRNYGEESPQAIDELLRLERGRKEQESMIVQDIK</sequence>
<accession>A0A8H5IS94</accession>
<keyword evidence="4" id="KW-1185">Reference proteome</keyword>
<dbReference type="Gene3D" id="1.25.40.10">
    <property type="entry name" value="Tetratricopeptide repeat domain"/>
    <property type="match status" value="1"/>
</dbReference>
<reference evidence="3 4" key="1">
    <citation type="submission" date="2020-05" db="EMBL/GenBank/DDBJ databases">
        <title>Identification and distribution of gene clusters putatively required for synthesis of sphingolipid metabolism inhibitors in phylogenetically diverse species of the filamentous fungus Fusarium.</title>
        <authorList>
            <person name="Kim H.-S."/>
            <person name="Busman M."/>
            <person name="Brown D.W."/>
            <person name="Divon H."/>
            <person name="Uhlig S."/>
            <person name="Proctor R.H."/>
        </authorList>
    </citation>
    <scope>NUCLEOTIDE SEQUENCE [LARGE SCALE GENOMIC DNA]</scope>
    <source>
        <strain evidence="3 4">NRRL 13617</strain>
    </source>
</reference>
<dbReference type="Gene3D" id="3.40.50.300">
    <property type="entry name" value="P-loop containing nucleotide triphosphate hydrolases"/>
    <property type="match status" value="1"/>
</dbReference>
<gene>
    <name evidence="3" type="ORF">FPHYL_11700</name>
</gene>
<dbReference type="Proteomes" id="UP000582016">
    <property type="component" value="Unassembled WGS sequence"/>
</dbReference>
<evidence type="ECO:0000256" key="1">
    <source>
        <dbReference type="SAM" id="MobiDB-lite"/>
    </source>
</evidence>
<name>A0A8H5IS94_9HYPO</name>
<dbReference type="SUPFAM" id="SSF52540">
    <property type="entry name" value="P-loop containing nucleoside triphosphate hydrolases"/>
    <property type="match status" value="1"/>
</dbReference>
<proteinExistence type="predicted"/>
<organism evidence="3 4">
    <name type="scientific">Fusarium phyllophilum</name>
    <dbReference type="NCBI Taxonomy" id="47803"/>
    <lineage>
        <taxon>Eukaryota</taxon>
        <taxon>Fungi</taxon>
        <taxon>Dikarya</taxon>
        <taxon>Ascomycota</taxon>
        <taxon>Pezizomycotina</taxon>
        <taxon>Sordariomycetes</taxon>
        <taxon>Hypocreomycetidae</taxon>
        <taxon>Hypocreales</taxon>
        <taxon>Nectriaceae</taxon>
        <taxon>Fusarium</taxon>
        <taxon>Fusarium fujikuroi species complex</taxon>
    </lineage>
</organism>